<feature type="region of interest" description="Disordered" evidence="1">
    <location>
        <begin position="499"/>
        <end position="579"/>
    </location>
</feature>
<reference evidence="3" key="1">
    <citation type="journal article" date="2019" name="Int. J. Syst. Evol. Microbiol.">
        <title>The Global Catalogue of Microorganisms (GCM) 10K type strain sequencing project: providing services to taxonomists for standard genome sequencing and annotation.</title>
        <authorList>
            <consortium name="The Broad Institute Genomics Platform"/>
            <consortium name="The Broad Institute Genome Sequencing Center for Infectious Disease"/>
            <person name="Wu L."/>
            <person name="Ma J."/>
        </authorList>
    </citation>
    <scope>NUCLEOTIDE SEQUENCE [LARGE SCALE GENOMIC DNA]</scope>
    <source>
        <strain evidence="3">JCM 4594</strain>
    </source>
</reference>
<dbReference type="Proteomes" id="UP000600946">
    <property type="component" value="Unassembled WGS sequence"/>
</dbReference>
<evidence type="ECO:0000313" key="2">
    <source>
        <dbReference type="EMBL" id="GGY53462.1"/>
    </source>
</evidence>
<feature type="compositionally biased region" description="Low complexity" evidence="1">
    <location>
        <begin position="446"/>
        <end position="468"/>
    </location>
</feature>
<keyword evidence="3" id="KW-1185">Reference proteome</keyword>
<gene>
    <name evidence="2" type="ORF">GCM10010326_54750</name>
</gene>
<evidence type="ECO:0008006" key="4">
    <source>
        <dbReference type="Google" id="ProtNLM"/>
    </source>
</evidence>
<sequence>MNEHDESHDSPTHDRGPQAPGLRPPVRPGAELHDAEAHGPRHYGPEAPEPAFHDPAAHGASAEPRITLRGPAELADALPYLLGFHPTDSIVLVALHGESGRFGGRVRVGLPASPQEWPDIADQLAECLVTGSERRGPRPDGIVVFLCHDPSADGTGRQVMERLRPLAQRLRTACGSLDVPVREALCISDGRYWSYCCPDTRCCPAEGSVLALPGTSVMAAAATYAGIQVRGSLREMEERLTPWRSPAPVADQERALDAAAAAMFPRILGGGDRRSVADETLDLASRLMRRIAEAPVPRGTDGVGRSGRGSGTLLLGGNAADELDDGLIAHDEAAAVILGLQDRTTRDWAAEWMEEPDAGPALRLWRALARRCVGPYEDHAAALLTLAGWVSWSTGDEPHARVAFGLALRADPEYRFAHLLHQACNQGLDPEELRVCLREERAARLAGPGDTGAATAPGAASVPVPGGTSVAEAASVPETASEPEAEVSAGLVAEAAAEPLPGGAATQPGPRPAPRPKSRRDAPAPSGRGANRQRQKGSSVRPGGFGRPEASRPGPAGPGPDKARVRVRRRGGEPVTGEE</sequence>
<dbReference type="Pfam" id="PF13830">
    <property type="entry name" value="DUF4192"/>
    <property type="match status" value="1"/>
</dbReference>
<accession>A0ABQ3AI10</accession>
<dbReference type="EMBL" id="BMUU01000010">
    <property type="protein sequence ID" value="GGY53462.1"/>
    <property type="molecule type" value="Genomic_DNA"/>
</dbReference>
<dbReference type="RefSeq" id="WP_190028540.1">
    <property type="nucleotide sequence ID" value="NZ_JBMVEZ010000010.1"/>
</dbReference>
<feature type="region of interest" description="Disordered" evidence="1">
    <location>
        <begin position="446"/>
        <end position="487"/>
    </location>
</feature>
<protein>
    <recommendedName>
        <fullName evidence="4">DUF4192 domain-containing protein</fullName>
    </recommendedName>
</protein>
<dbReference type="InterPro" id="IPR025447">
    <property type="entry name" value="DUF4192"/>
</dbReference>
<name>A0ABQ3AI10_9ACTN</name>
<evidence type="ECO:0000313" key="3">
    <source>
        <dbReference type="Proteomes" id="UP000600946"/>
    </source>
</evidence>
<feature type="compositionally biased region" description="Basic and acidic residues" evidence="1">
    <location>
        <begin position="30"/>
        <end position="39"/>
    </location>
</feature>
<feature type="compositionally biased region" description="Basic and acidic residues" evidence="1">
    <location>
        <begin position="1"/>
        <end position="16"/>
    </location>
</feature>
<comment type="caution">
    <text evidence="2">The sequence shown here is derived from an EMBL/GenBank/DDBJ whole genome shotgun (WGS) entry which is preliminary data.</text>
</comment>
<organism evidence="2 3">
    <name type="scientific">Streptomyces xanthochromogenes</name>
    <dbReference type="NCBI Taxonomy" id="67384"/>
    <lineage>
        <taxon>Bacteria</taxon>
        <taxon>Bacillati</taxon>
        <taxon>Actinomycetota</taxon>
        <taxon>Actinomycetes</taxon>
        <taxon>Kitasatosporales</taxon>
        <taxon>Streptomycetaceae</taxon>
        <taxon>Streptomyces</taxon>
    </lineage>
</organism>
<feature type="region of interest" description="Disordered" evidence="1">
    <location>
        <begin position="1"/>
        <end position="61"/>
    </location>
</feature>
<proteinExistence type="predicted"/>
<evidence type="ECO:0000256" key="1">
    <source>
        <dbReference type="SAM" id="MobiDB-lite"/>
    </source>
</evidence>